<dbReference type="InterPro" id="IPR036855">
    <property type="entry name" value="Znf_CCCH_sf"/>
</dbReference>
<feature type="compositionally biased region" description="Low complexity" evidence="6">
    <location>
        <begin position="13"/>
        <end position="23"/>
    </location>
</feature>
<feature type="zinc finger region" description="C3H1-type" evidence="5">
    <location>
        <begin position="187"/>
        <end position="214"/>
    </location>
</feature>
<feature type="compositionally biased region" description="Pro residues" evidence="6">
    <location>
        <begin position="287"/>
        <end position="297"/>
    </location>
</feature>
<dbReference type="PANTHER" id="PTHR13119">
    <property type="entry name" value="ZINC FINGER CCCH DOMAIN-CONTAINING PROTEI"/>
    <property type="match status" value="1"/>
</dbReference>
<dbReference type="GO" id="GO:0003723">
    <property type="term" value="F:RNA binding"/>
    <property type="evidence" value="ECO:0007669"/>
    <property type="project" value="InterPro"/>
</dbReference>
<evidence type="ECO:0000256" key="3">
    <source>
        <dbReference type="ARBA" id="ARBA00022771"/>
    </source>
</evidence>
<feature type="region of interest" description="Disordered" evidence="6">
    <location>
        <begin position="104"/>
        <end position="123"/>
    </location>
</feature>
<dbReference type="AlphaFoldDB" id="A0A061SD88"/>
<dbReference type="PROSITE" id="PS50103">
    <property type="entry name" value="ZF_C3H1"/>
    <property type="match status" value="3"/>
</dbReference>
<feature type="non-terminal residue" evidence="8">
    <location>
        <position position="335"/>
    </location>
</feature>
<dbReference type="GO" id="GO:0008270">
    <property type="term" value="F:zinc ion binding"/>
    <property type="evidence" value="ECO:0007669"/>
    <property type="project" value="UniProtKB-KW"/>
</dbReference>
<feature type="region of interest" description="Disordered" evidence="6">
    <location>
        <begin position="65"/>
        <end position="99"/>
    </location>
</feature>
<dbReference type="InterPro" id="IPR000571">
    <property type="entry name" value="Znf_CCCH"/>
</dbReference>
<feature type="region of interest" description="Disordered" evidence="6">
    <location>
        <begin position="1"/>
        <end position="36"/>
    </location>
</feature>
<dbReference type="Pfam" id="PF00642">
    <property type="entry name" value="zf-CCCH"/>
    <property type="match status" value="1"/>
</dbReference>
<proteinExistence type="predicted"/>
<name>A0A061SD88_9CHLO</name>
<dbReference type="Gene3D" id="4.10.1000.10">
    <property type="entry name" value="Zinc finger, CCCH-type"/>
    <property type="match status" value="2"/>
</dbReference>
<feature type="compositionally biased region" description="Low complexity" evidence="6">
    <location>
        <begin position="68"/>
        <end position="83"/>
    </location>
</feature>
<dbReference type="SUPFAM" id="SSF90229">
    <property type="entry name" value="CCCH zinc finger"/>
    <property type="match status" value="2"/>
</dbReference>
<protein>
    <submittedName>
        <fullName evidence="8">Zinc finger ccch domain-containing protein 7</fullName>
    </submittedName>
</protein>
<keyword evidence="2" id="KW-0677">Repeat</keyword>
<feature type="domain" description="C3H1-type" evidence="7">
    <location>
        <begin position="215"/>
        <end position="242"/>
    </location>
</feature>
<accession>A0A061SD88</accession>
<dbReference type="GO" id="GO:0045892">
    <property type="term" value="P:negative regulation of DNA-templated transcription"/>
    <property type="evidence" value="ECO:0007669"/>
    <property type="project" value="InterPro"/>
</dbReference>
<dbReference type="PANTHER" id="PTHR13119:SF12">
    <property type="entry name" value="PROTEIN SUPPRESSOR OF SABLE"/>
    <property type="match status" value="1"/>
</dbReference>
<organism evidence="8">
    <name type="scientific">Tetraselmis sp. GSL018</name>
    <dbReference type="NCBI Taxonomy" id="582737"/>
    <lineage>
        <taxon>Eukaryota</taxon>
        <taxon>Viridiplantae</taxon>
        <taxon>Chlorophyta</taxon>
        <taxon>core chlorophytes</taxon>
        <taxon>Chlorodendrophyceae</taxon>
        <taxon>Chlorodendrales</taxon>
        <taxon>Chlorodendraceae</taxon>
        <taxon>Tetraselmis</taxon>
    </lineage>
</organism>
<dbReference type="GO" id="GO:0005634">
    <property type="term" value="C:nucleus"/>
    <property type="evidence" value="ECO:0007669"/>
    <property type="project" value="TreeGrafter"/>
</dbReference>
<evidence type="ECO:0000256" key="2">
    <source>
        <dbReference type="ARBA" id="ARBA00022737"/>
    </source>
</evidence>
<keyword evidence="4 5" id="KW-0862">Zinc</keyword>
<gene>
    <name evidence="8" type="ORF">TSPGSL018_6124</name>
</gene>
<dbReference type="SMART" id="SM00356">
    <property type="entry name" value="ZnF_C3H1"/>
    <property type="match status" value="3"/>
</dbReference>
<feature type="compositionally biased region" description="Gly residues" evidence="6">
    <location>
        <begin position="1"/>
        <end position="12"/>
    </location>
</feature>
<feature type="domain" description="C3H1-type" evidence="7">
    <location>
        <begin position="245"/>
        <end position="267"/>
    </location>
</feature>
<evidence type="ECO:0000256" key="1">
    <source>
        <dbReference type="ARBA" id="ARBA00022723"/>
    </source>
</evidence>
<evidence type="ECO:0000259" key="7">
    <source>
        <dbReference type="PROSITE" id="PS50103"/>
    </source>
</evidence>
<evidence type="ECO:0000256" key="5">
    <source>
        <dbReference type="PROSITE-ProRule" id="PRU00723"/>
    </source>
</evidence>
<evidence type="ECO:0000256" key="4">
    <source>
        <dbReference type="ARBA" id="ARBA00022833"/>
    </source>
</evidence>
<keyword evidence="3 5" id="KW-0863">Zinc-finger</keyword>
<feature type="region of interest" description="Disordered" evidence="6">
    <location>
        <begin position="133"/>
        <end position="191"/>
    </location>
</feature>
<feature type="compositionally biased region" description="Low complexity" evidence="6">
    <location>
        <begin position="144"/>
        <end position="161"/>
    </location>
</feature>
<feature type="zinc finger region" description="C3H1-type" evidence="5">
    <location>
        <begin position="215"/>
        <end position="242"/>
    </location>
</feature>
<dbReference type="InterPro" id="IPR045124">
    <property type="entry name" value="Su(sable)-like"/>
</dbReference>
<dbReference type="EMBL" id="GBEZ01002832">
    <property type="protein sequence ID" value="JAC82258.1"/>
    <property type="molecule type" value="Transcribed_RNA"/>
</dbReference>
<feature type="zinc finger region" description="C3H1-type" evidence="5">
    <location>
        <begin position="245"/>
        <end position="267"/>
    </location>
</feature>
<sequence length="335" mass="35291">MRSPAGGGGGGSPASQAGAAGEGRAPKRARGDVSSAASALLQMLSATASPAGLLEQKGVVSRKCLWASEPSPGGRDGSSPGEGLAREEMALRDHRKKVLQHIYGGGSETGAAPGPPAAEEEVGLASELKQFEKAEARSRRQGRGRAQSSPRGRQPGIAAGRTGRRGRGARGRGAESPAASAAGRSRQQPQRVCSAWQHGRCRRGAECRFLHGMTATNSAICKHYRLGNCMQGDACPYSHDLSREPCKHMVLRGFCSYRGCKYSHEALEPEALERLRAEWGEREARDPPPAPAPPPEPKQAEAAEDDDSVYFASNPLLAESCLWGEAPRKAAADAP</sequence>
<evidence type="ECO:0000256" key="6">
    <source>
        <dbReference type="SAM" id="MobiDB-lite"/>
    </source>
</evidence>
<feature type="compositionally biased region" description="Low complexity" evidence="6">
    <location>
        <begin position="174"/>
        <end position="186"/>
    </location>
</feature>
<evidence type="ECO:0000313" key="8">
    <source>
        <dbReference type="EMBL" id="JAC82258.1"/>
    </source>
</evidence>
<feature type="domain" description="C3H1-type" evidence="7">
    <location>
        <begin position="187"/>
        <end position="214"/>
    </location>
</feature>
<feature type="region of interest" description="Disordered" evidence="6">
    <location>
        <begin position="280"/>
        <end position="309"/>
    </location>
</feature>
<reference evidence="8" key="1">
    <citation type="submission" date="2014-05" db="EMBL/GenBank/DDBJ databases">
        <title>The transcriptome of the halophilic microalga Tetraselmis sp. GSL018 isolated from the Great Salt Lake, Utah.</title>
        <authorList>
            <person name="Jinkerson R.E."/>
            <person name="D'Adamo S."/>
            <person name="Posewitz M.C."/>
        </authorList>
    </citation>
    <scope>NUCLEOTIDE SEQUENCE</scope>
    <source>
        <strain evidence="8">GSL018</strain>
    </source>
</reference>
<keyword evidence="1 5" id="KW-0479">Metal-binding</keyword>
<dbReference type="Pfam" id="PF14608">
    <property type="entry name" value="zf-CCCH_2"/>
    <property type="match status" value="1"/>
</dbReference>